<comment type="cofactor">
    <cofactor evidence="1">
        <name>Mg(2+)</name>
        <dbReference type="ChEBI" id="CHEBI:18420"/>
    </cofactor>
</comment>
<evidence type="ECO:0000256" key="7">
    <source>
        <dbReference type="ARBA" id="ARBA00022842"/>
    </source>
</evidence>
<dbReference type="KEGG" id="palw:PSAL_027040"/>
<dbReference type="GO" id="GO:0000166">
    <property type="term" value="F:nucleotide binding"/>
    <property type="evidence" value="ECO:0007669"/>
    <property type="project" value="UniProtKB-KW"/>
</dbReference>
<dbReference type="InterPro" id="IPR032828">
    <property type="entry name" value="PolyA_RNA-bd"/>
</dbReference>
<dbReference type="GO" id="GO:0008033">
    <property type="term" value="P:tRNA processing"/>
    <property type="evidence" value="ECO:0007669"/>
    <property type="project" value="UniProtKB-KW"/>
</dbReference>
<dbReference type="InterPro" id="IPR043519">
    <property type="entry name" value="NT_sf"/>
</dbReference>
<dbReference type="EMBL" id="CP060436">
    <property type="protein sequence ID" value="QPM91451.1"/>
    <property type="molecule type" value="Genomic_DNA"/>
</dbReference>
<dbReference type="SUPFAM" id="SSF81891">
    <property type="entry name" value="Poly A polymerase C-terminal region-like"/>
    <property type="match status" value="1"/>
</dbReference>
<keyword evidence="2 8" id="KW-0808">Transferase</keyword>
<dbReference type="InterPro" id="IPR002646">
    <property type="entry name" value="PolA_pol_head_dom"/>
</dbReference>
<evidence type="ECO:0000256" key="4">
    <source>
        <dbReference type="ARBA" id="ARBA00022695"/>
    </source>
</evidence>
<accession>A0A418SBG2</accession>
<dbReference type="GO" id="GO:0004810">
    <property type="term" value="F:CCA tRNA nucleotidyltransferase activity"/>
    <property type="evidence" value="ECO:0007669"/>
    <property type="project" value="UniProtKB-EC"/>
</dbReference>
<sequence>MTRPMPKSVCVAEMQAPATQAVCAMLTGAGHQAWFVGGCVRDALLGIPLGDIDIATDARPEEVQRLARAVGLKPVPTGIDHGTITVVSGGIPHEVTTFRRDVETDGRRAVVAFAEHIEEDARRRDFTMNALYAAPDGRVVDPLGQGITDLAAGRLRFIEDPDQRIREDYLRILRFFRFHARFADREAGFDADTLAAIAANAEGLDGLSRERVGVEITRLLATADPAPAVATMAQLGILTRLLPGSGPRALGPLIHGEALAGLAPDWRCRLAAICAEDPSAALRLSKRDAALIAALREQAAGTASPAELGYRNGSLATQILVLRAALFEVPFDSATLPLAAQGAGQVFPITARDLMPRYSGAAIGAKLQALEAKWIDSGFALDRAALLRDDQGPE</sequence>
<keyword evidence="7" id="KW-0460">Magnesium</keyword>
<evidence type="ECO:0000256" key="5">
    <source>
        <dbReference type="ARBA" id="ARBA00022723"/>
    </source>
</evidence>
<keyword evidence="12" id="KW-1185">Reference proteome</keyword>
<name>A0A418SBG2_9RHOB</name>
<evidence type="ECO:0000256" key="3">
    <source>
        <dbReference type="ARBA" id="ARBA00022694"/>
    </source>
</evidence>
<evidence type="ECO:0000259" key="10">
    <source>
        <dbReference type="Pfam" id="PF12627"/>
    </source>
</evidence>
<evidence type="ECO:0000256" key="1">
    <source>
        <dbReference type="ARBA" id="ARBA00001946"/>
    </source>
</evidence>
<evidence type="ECO:0000256" key="2">
    <source>
        <dbReference type="ARBA" id="ARBA00022679"/>
    </source>
</evidence>
<dbReference type="InterPro" id="IPR050264">
    <property type="entry name" value="Bact_CCA-adding_enz_type3_sf"/>
</dbReference>
<comment type="similarity">
    <text evidence="8">Belongs to the tRNA nucleotidyltransferase/poly(A) polymerase family.</text>
</comment>
<dbReference type="PANTHER" id="PTHR46173">
    <property type="entry name" value="CCA TRNA NUCLEOTIDYLTRANSFERASE 1, MITOCHONDRIAL"/>
    <property type="match status" value="1"/>
</dbReference>
<dbReference type="Gene3D" id="3.30.460.10">
    <property type="entry name" value="Beta Polymerase, domain 2"/>
    <property type="match status" value="1"/>
</dbReference>
<dbReference type="Pfam" id="PF12627">
    <property type="entry name" value="PolyA_pol_RNAbd"/>
    <property type="match status" value="1"/>
</dbReference>
<dbReference type="PANTHER" id="PTHR46173:SF1">
    <property type="entry name" value="CCA TRNA NUCLEOTIDYLTRANSFERASE 1, MITOCHONDRIAL"/>
    <property type="match status" value="1"/>
</dbReference>
<protein>
    <submittedName>
        <fullName evidence="11">CCA-adding enzyme</fullName>
        <ecNumber evidence="11">2.7.7.72</ecNumber>
    </submittedName>
</protein>
<organism evidence="11 12">
    <name type="scientific">Pseudooceanicola algae</name>
    <dbReference type="NCBI Taxonomy" id="1537215"/>
    <lineage>
        <taxon>Bacteria</taxon>
        <taxon>Pseudomonadati</taxon>
        <taxon>Pseudomonadota</taxon>
        <taxon>Alphaproteobacteria</taxon>
        <taxon>Rhodobacterales</taxon>
        <taxon>Paracoccaceae</taxon>
        <taxon>Pseudooceanicola</taxon>
    </lineage>
</organism>
<keyword evidence="8" id="KW-0694">RNA-binding</keyword>
<feature type="domain" description="Poly A polymerase head" evidence="9">
    <location>
        <begin position="33"/>
        <end position="156"/>
    </location>
</feature>
<reference evidence="11 12" key="1">
    <citation type="submission" date="2020-08" db="EMBL/GenBank/DDBJ databases">
        <title>Genome sequence of Rhodobacteraceae bacterium Lw-13e.</title>
        <authorList>
            <person name="Poehlein A."/>
            <person name="Wolter L."/>
            <person name="Daniel R."/>
            <person name="Brinkhoff T."/>
        </authorList>
    </citation>
    <scope>NUCLEOTIDE SEQUENCE [LARGE SCALE GENOMIC DNA]</scope>
    <source>
        <strain evidence="11 12">Lw-13e</strain>
    </source>
</reference>
<dbReference type="GO" id="GO:0046872">
    <property type="term" value="F:metal ion binding"/>
    <property type="evidence" value="ECO:0007669"/>
    <property type="project" value="UniProtKB-KW"/>
</dbReference>
<gene>
    <name evidence="11" type="primary">cca</name>
    <name evidence="11" type="ORF">PSAL_027040</name>
</gene>
<dbReference type="Pfam" id="PF01743">
    <property type="entry name" value="PolyA_pol"/>
    <property type="match status" value="1"/>
</dbReference>
<feature type="domain" description="tRNA nucleotidyltransferase/poly(A) polymerase RNA and SrmB- binding" evidence="10">
    <location>
        <begin position="190"/>
        <end position="244"/>
    </location>
</feature>
<keyword evidence="5" id="KW-0479">Metal-binding</keyword>
<proteinExistence type="inferred from homology"/>
<dbReference type="AlphaFoldDB" id="A0A418SBG2"/>
<evidence type="ECO:0000256" key="6">
    <source>
        <dbReference type="ARBA" id="ARBA00022741"/>
    </source>
</evidence>
<evidence type="ECO:0000313" key="12">
    <source>
        <dbReference type="Proteomes" id="UP000283786"/>
    </source>
</evidence>
<evidence type="ECO:0000259" key="9">
    <source>
        <dbReference type="Pfam" id="PF01743"/>
    </source>
</evidence>
<dbReference type="CDD" id="cd05398">
    <property type="entry name" value="NT_ClassII-CCAase"/>
    <property type="match status" value="1"/>
</dbReference>
<dbReference type="SUPFAM" id="SSF81301">
    <property type="entry name" value="Nucleotidyltransferase"/>
    <property type="match status" value="1"/>
</dbReference>
<dbReference type="GO" id="GO:0000049">
    <property type="term" value="F:tRNA binding"/>
    <property type="evidence" value="ECO:0007669"/>
    <property type="project" value="TreeGrafter"/>
</dbReference>
<dbReference type="EC" id="2.7.7.72" evidence="11"/>
<keyword evidence="6" id="KW-0547">Nucleotide-binding</keyword>
<keyword evidence="3" id="KW-0819">tRNA processing</keyword>
<evidence type="ECO:0000313" key="11">
    <source>
        <dbReference type="EMBL" id="QPM91451.1"/>
    </source>
</evidence>
<evidence type="ECO:0000256" key="8">
    <source>
        <dbReference type="RuleBase" id="RU003953"/>
    </source>
</evidence>
<dbReference type="Gene3D" id="1.10.3090.10">
    <property type="entry name" value="cca-adding enzyme, domain 2"/>
    <property type="match status" value="1"/>
</dbReference>
<keyword evidence="4 11" id="KW-0548">Nucleotidyltransferase</keyword>
<dbReference type="Proteomes" id="UP000283786">
    <property type="component" value="Chromosome"/>
</dbReference>